<accession>A0A0E9QVM8</accession>
<name>A0A0E9QVM8_ANGAN</name>
<protein>
    <submittedName>
        <fullName evidence="1">Uncharacterized protein</fullName>
    </submittedName>
</protein>
<reference evidence="1" key="2">
    <citation type="journal article" date="2015" name="Fish Shellfish Immunol.">
        <title>Early steps in the European eel (Anguilla anguilla)-Vibrio vulnificus interaction in the gills: Role of the RtxA13 toxin.</title>
        <authorList>
            <person name="Callol A."/>
            <person name="Pajuelo D."/>
            <person name="Ebbesson L."/>
            <person name="Teles M."/>
            <person name="MacKenzie S."/>
            <person name="Amaro C."/>
        </authorList>
    </citation>
    <scope>NUCLEOTIDE SEQUENCE</scope>
</reference>
<sequence length="31" mass="3826">MRGQLWCQLKVRPCHLTVRVAHLWGRWIQRP</sequence>
<evidence type="ECO:0000313" key="1">
    <source>
        <dbReference type="EMBL" id="JAH20173.1"/>
    </source>
</evidence>
<proteinExistence type="predicted"/>
<reference evidence="1" key="1">
    <citation type="submission" date="2014-11" db="EMBL/GenBank/DDBJ databases">
        <authorList>
            <person name="Amaro Gonzalez C."/>
        </authorList>
    </citation>
    <scope>NUCLEOTIDE SEQUENCE</scope>
</reference>
<dbReference type="EMBL" id="GBXM01088404">
    <property type="protein sequence ID" value="JAH20173.1"/>
    <property type="molecule type" value="Transcribed_RNA"/>
</dbReference>
<dbReference type="AlphaFoldDB" id="A0A0E9QVM8"/>
<organism evidence="1">
    <name type="scientific">Anguilla anguilla</name>
    <name type="common">European freshwater eel</name>
    <name type="synonym">Muraena anguilla</name>
    <dbReference type="NCBI Taxonomy" id="7936"/>
    <lineage>
        <taxon>Eukaryota</taxon>
        <taxon>Metazoa</taxon>
        <taxon>Chordata</taxon>
        <taxon>Craniata</taxon>
        <taxon>Vertebrata</taxon>
        <taxon>Euteleostomi</taxon>
        <taxon>Actinopterygii</taxon>
        <taxon>Neopterygii</taxon>
        <taxon>Teleostei</taxon>
        <taxon>Anguilliformes</taxon>
        <taxon>Anguillidae</taxon>
        <taxon>Anguilla</taxon>
    </lineage>
</organism>